<protein>
    <submittedName>
        <fullName evidence="2">DUF3267 domain-containing protein</fullName>
    </submittedName>
</protein>
<feature type="transmembrane region" description="Helical" evidence="1">
    <location>
        <begin position="61"/>
        <end position="81"/>
    </location>
</feature>
<keyword evidence="1" id="KW-0812">Transmembrane</keyword>
<keyword evidence="3" id="KW-1185">Reference proteome</keyword>
<evidence type="ECO:0000313" key="3">
    <source>
        <dbReference type="Proteomes" id="UP001524502"/>
    </source>
</evidence>
<organism evidence="2 3">
    <name type="scientific">Anaerovorax odorimutans</name>
    <dbReference type="NCBI Taxonomy" id="109327"/>
    <lineage>
        <taxon>Bacteria</taxon>
        <taxon>Bacillati</taxon>
        <taxon>Bacillota</taxon>
        <taxon>Clostridia</taxon>
        <taxon>Peptostreptococcales</taxon>
        <taxon>Anaerovoracaceae</taxon>
        <taxon>Anaerovorax</taxon>
    </lineage>
</organism>
<dbReference type="Proteomes" id="UP001524502">
    <property type="component" value="Unassembled WGS sequence"/>
</dbReference>
<gene>
    <name evidence="2" type="ORF">NE619_16085</name>
</gene>
<sequence length="205" mass="22750">MTDKELRIENYRRQRQAMLDAGYSEHVETISVIKANIWALVTAGPFVAAAAVLYLTKWGEILISIRIGGVILFLLLFLLSIPVHEGLHGLTWGICCRNHFRSIRFGIMKESGTPYCHCMEPLGFGSYIAGGLMPFLVLGIGLFLVSLYVHSSLVLLLSMMNILCAGGDTTIALLLLRYRDAEILDHPTECGFAAFRKEKGSQDNE</sequence>
<comment type="caution">
    <text evidence="2">The sequence shown here is derived from an EMBL/GenBank/DDBJ whole genome shotgun (WGS) entry which is preliminary data.</text>
</comment>
<feature type="transmembrane region" description="Helical" evidence="1">
    <location>
        <begin position="37"/>
        <end position="55"/>
    </location>
</feature>
<dbReference type="EMBL" id="JANFXK010000023">
    <property type="protein sequence ID" value="MCQ4638254.1"/>
    <property type="molecule type" value="Genomic_DNA"/>
</dbReference>
<dbReference type="InterPro" id="IPR021683">
    <property type="entry name" value="DUF3267"/>
</dbReference>
<dbReference type="RefSeq" id="WP_256133451.1">
    <property type="nucleotide sequence ID" value="NZ_JANFXK010000023.1"/>
</dbReference>
<name>A0ABT1RSR5_9FIRM</name>
<dbReference type="Pfam" id="PF11667">
    <property type="entry name" value="DUF3267"/>
    <property type="match status" value="1"/>
</dbReference>
<feature type="transmembrane region" description="Helical" evidence="1">
    <location>
        <begin position="127"/>
        <end position="149"/>
    </location>
</feature>
<reference evidence="2 3" key="1">
    <citation type="submission" date="2022-06" db="EMBL/GenBank/DDBJ databases">
        <title>Isolation of gut microbiota from human fecal samples.</title>
        <authorList>
            <person name="Pamer E.G."/>
            <person name="Barat B."/>
            <person name="Waligurski E."/>
            <person name="Medina S."/>
            <person name="Paddock L."/>
            <person name="Mostad J."/>
        </authorList>
    </citation>
    <scope>NUCLEOTIDE SEQUENCE [LARGE SCALE GENOMIC DNA]</scope>
    <source>
        <strain evidence="2 3">SL.3.17</strain>
    </source>
</reference>
<keyword evidence="1" id="KW-0472">Membrane</keyword>
<proteinExistence type="predicted"/>
<keyword evidence="1" id="KW-1133">Transmembrane helix</keyword>
<accession>A0ABT1RSR5</accession>
<evidence type="ECO:0000313" key="2">
    <source>
        <dbReference type="EMBL" id="MCQ4638254.1"/>
    </source>
</evidence>
<evidence type="ECO:0000256" key="1">
    <source>
        <dbReference type="SAM" id="Phobius"/>
    </source>
</evidence>
<feature type="transmembrane region" description="Helical" evidence="1">
    <location>
        <begin position="155"/>
        <end position="176"/>
    </location>
</feature>